<dbReference type="eggNOG" id="COG0346">
    <property type="taxonomic scope" value="Bacteria"/>
</dbReference>
<reference evidence="3 5" key="1">
    <citation type="submission" date="2006-04" db="EMBL/GenBank/DDBJ databases">
        <authorList>
            <person name="Nierman W.C."/>
        </authorList>
    </citation>
    <scope>NUCLEOTIDE SEQUENCE [LARGE SCALE GENOMIC DNA]</scope>
    <source>
        <strain evidence="3 5">DW4/3-1</strain>
    </source>
</reference>
<dbReference type="Pfam" id="PF00903">
    <property type="entry name" value="Glyoxalase"/>
    <property type="match status" value="1"/>
</dbReference>
<dbReference type="KEGG" id="sur:STAUR_5296"/>
<organism evidence="3 5">
    <name type="scientific">Stigmatella aurantiaca (strain DW4/3-1)</name>
    <dbReference type="NCBI Taxonomy" id="378806"/>
    <lineage>
        <taxon>Bacteria</taxon>
        <taxon>Pseudomonadati</taxon>
        <taxon>Myxococcota</taxon>
        <taxon>Myxococcia</taxon>
        <taxon>Myxococcales</taxon>
        <taxon>Cystobacterineae</taxon>
        <taxon>Archangiaceae</taxon>
        <taxon>Stigmatella</taxon>
    </lineage>
</organism>
<evidence type="ECO:0000313" key="5">
    <source>
        <dbReference type="Proteomes" id="UP000032702"/>
    </source>
</evidence>
<dbReference type="RefSeq" id="WP_002611936.1">
    <property type="nucleotide sequence ID" value="NC_014623.1"/>
</dbReference>
<dbReference type="InterPro" id="IPR004360">
    <property type="entry name" value="Glyas_Fos-R_dOase_dom"/>
</dbReference>
<dbReference type="InterPro" id="IPR029068">
    <property type="entry name" value="Glyas_Bleomycin-R_OHBP_Dase"/>
</dbReference>
<dbReference type="HOGENOM" id="CLU_2047160_0_0_7"/>
<dbReference type="EMBL" id="CP002271">
    <property type="protein sequence ID" value="ADO73067.1"/>
    <property type="molecule type" value="Genomic_DNA"/>
</dbReference>
<evidence type="ECO:0000313" key="4">
    <source>
        <dbReference type="Proteomes" id="UP000001351"/>
    </source>
</evidence>
<reference evidence="2 4" key="2">
    <citation type="journal article" date="2011" name="Mol. Biol. Evol.">
        <title>Comparative genomic analysis of fruiting body formation in Myxococcales.</title>
        <authorList>
            <person name="Huntley S."/>
            <person name="Hamann N."/>
            <person name="Wegener-Feldbrugge S."/>
            <person name="Treuner-Lange A."/>
            <person name="Kube M."/>
            <person name="Reinhardt R."/>
            <person name="Klages S."/>
            <person name="Muller R."/>
            <person name="Ronning C.M."/>
            <person name="Nierman W.C."/>
            <person name="Sogaard-Andersen L."/>
        </authorList>
    </citation>
    <scope>NUCLEOTIDE SEQUENCE [LARGE SCALE GENOMIC DNA]</scope>
    <source>
        <strain evidence="2 4">DW4/3-1</strain>
    </source>
</reference>
<feature type="domain" description="VOC" evidence="1">
    <location>
        <begin position="15"/>
        <end position="131"/>
    </location>
</feature>
<name>Q099X0_STIAD</name>
<dbReference type="Gene3D" id="3.10.180.10">
    <property type="entry name" value="2,3-Dihydroxybiphenyl 1,2-Dioxygenase, domain 1"/>
    <property type="match status" value="1"/>
</dbReference>
<dbReference type="PATRIC" id="fig|378806.16.peg.7838"/>
<gene>
    <name evidence="2" type="ordered locus">STAUR_5296</name>
    <name evidence="3" type="ORF">STIAU_7367</name>
</gene>
<protein>
    <submittedName>
        <fullName evidence="3">Glyoxalase family protein</fullName>
    </submittedName>
</protein>
<sequence length="132" mass="14353">MAAVLQTPSMENDGAVSSFMKVLVSDGERSSRFYEGLGFERVQSEPPFVHLKWRGTADLYLVAIPSGVEMEGRRGVGVLLGFRTGEGGVDAVAARAAQGGLRFEGPTLQPWHTREIVLTDPDGYRLNFIEPA</sequence>
<dbReference type="AlphaFoldDB" id="Q099X0"/>
<dbReference type="OrthoDB" id="9798430at2"/>
<dbReference type="CDD" id="cd06587">
    <property type="entry name" value="VOC"/>
    <property type="match status" value="1"/>
</dbReference>
<dbReference type="EMBL" id="AAMD01000016">
    <property type="protein sequence ID" value="EAU68517.1"/>
    <property type="molecule type" value="Genomic_DNA"/>
</dbReference>
<dbReference type="PROSITE" id="PS51819">
    <property type="entry name" value="VOC"/>
    <property type="match status" value="1"/>
</dbReference>
<evidence type="ECO:0000259" key="1">
    <source>
        <dbReference type="PROSITE" id="PS51819"/>
    </source>
</evidence>
<dbReference type="STRING" id="378806.STAUR_5296"/>
<dbReference type="InterPro" id="IPR037523">
    <property type="entry name" value="VOC_core"/>
</dbReference>
<dbReference type="Proteomes" id="UP000001351">
    <property type="component" value="Chromosome"/>
</dbReference>
<proteinExistence type="predicted"/>
<accession>Q099X0</accession>
<dbReference type="Proteomes" id="UP000032702">
    <property type="component" value="Unassembled WGS sequence"/>
</dbReference>
<keyword evidence="4" id="KW-1185">Reference proteome</keyword>
<dbReference type="SUPFAM" id="SSF54593">
    <property type="entry name" value="Glyoxalase/Bleomycin resistance protein/Dihydroxybiphenyl dioxygenase"/>
    <property type="match status" value="1"/>
</dbReference>
<evidence type="ECO:0000313" key="2">
    <source>
        <dbReference type="EMBL" id="ADO73067.1"/>
    </source>
</evidence>
<evidence type="ECO:0000313" key="3">
    <source>
        <dbReference type="EMBL" id="EAU68517.1"/>
    </source>
</evidence>